<dbReference type="PANTHER" id="PTHR11237">
    <property type="entry name" value="COENZYME Q10 BIOSYNTHESIS PROTEIN 7"/>
    <property type="match status" value="1"/>
</dbReference>
<keyword evidence="6 8" id="KW-0503">Monooxygenase</keyword>
<dbReference type="EMBL" id="JBHPON010000001">
    <property type="protein sequence ID" value="MFC6034874.1"/>
    <property type="molecule type" value="Genomic_DNA"/>
</dbReference>
<feature type="binding site" evidence="8">
    <location>
        <position position="64"/>
    </location>
    <ligand>
        <name>Fe cation</name>
        <dbReference type="ChEBI" id="CHEBI:24875"/>
        <label>1</label>
    </ligand>
</feature>
<evidence type="ECO:0000256" key="7">
    <source>
        <dbReference type="ARBA" id="ARBA00023136"/>
    </source>
</evidence>
<reference evidence="9 10" key="1">
    <citation type="submission" date="2024-09" db="EMBL/GenBank/DDBJ databases">
        <authorList>
            <person name="Zhang Z.-H."/>
        </authorList>
    </citation>
    <scope>NUCLEOTIDE SEQUENCE [LARGE SCALE GENOMIC DNA]</scope>
    <source>
        <strain evidence="9 10">HHTR114</strain>
    </source>
</reference>
<organism evidence="9 10">
    <name type="scientific">Hyphococcus aureus</name>
    <dbReference type="NCBI Taxonomy" id="2666033"/>
    <lineage>
        <taxon>Bacteria</taxon>
        <taxon>Pseudomonadati</taxon>
        <taxon>Pseudomonadota</taxon>
        <taxon>Alphaproteobacteria</taxon>
        <taxon>Parvularculales</taxon>
        <taxon>Parvularculaceae</taxon>
        <taxon>Hyphococcus</taxon>
    </lineage>
</organism>
<feature type="binding site" evidence="8">
    <location>
        <position position="151"/>
    </location>
    <ligand>
        <name>Fe cation</name>
        <dbReference type="ChEBI" id="CHEBI:24875"/>
        <label>2</label>
    </ligand>
</feature>
<feature type="binding site" evidence="8">
    <location>
        <position position="30"/>
    </location>
    <ligand>
        <name>Fe cation</name>
        <dbReference type="ChEBI" id="CHEBI:24875"/>
        <label>1</label>
    </ligand>
</feature>
<dbReference type="InterPro" id="IPR011566">
    <property type="entry name" value="Ubq_synth_Coq7"/>
</dbReference>
<protein>
    <recommendedName>
        <fullName evidence="8">3-demethoxyubiquinol 3-hydroxylase</fullName>
        <shortName evidence="8">DMQ hydroxylase</shortName>
        <ecNumber evidence="8">1.14.99.60</ecNumber>
    </recommendedName>
    <alternativeName>
        <fullName evidence="8">2-nonaprenyl-3-methyl-6-methoxy-1,4-benzoquinol hydroxylase</fullName>
    </alternativeName>
</protein>
<keyword evidence="3 8" id="KW-0479">Metal-binding</keyword>
<evidence type="ECO:0000313" key="9">
    <source>
        <dbReference type="EMBL" id="MFC6034874.1"/>
    </source>
</evidence>
<dbReference type="PANTHER" id="PTHR11237:SF4">
    <property type="entry name" value="5-DEMETHOXYUBIQUINONE HYDROXYLASE, MITOCHONDRIAL"/>
    <property type="match status" value="1"/>
</dbReference>
<dbReference type="HAMAP" id="MF_01658">
    <property type="entry name" value="COQ7"/>
    <property type="match status" value="1"/>
</dbReference>
<dbReference type="CDD" id="cd01042">
    <property type="entry name" value="DMQH"/>
    <property type="match status" value="1"/>
</dbReference>
<evidence type="ECO:0000256" key="5">
    <source>
        <dbReference type="ARBA" id="ARBA00023004"/>
    </source>
</evidence>
<evidence type="ECO:0000256" key="2">
    <source>
        <dbReference type="ARBA" id="ARBA00022688"/>
    </source>
</evidence>
<keyword evidence="7 8" id="KW-0472">Membrane</keyword>
<feature type="binding site" evidence="8">
    <location>
        <position position="148"/>
    </location>
    <ligand>
        <name>Fe cation</name>
        <dbReference type="ChEBI" id="CHEBI:24875"/>
        <label>2</label>
    </ligand>
</feature>
<dbReference type="RefSeq" id="WP_379879788.1">
    <property type="nucleotide sequence ID" value="NZ_JBHPON010000001.1"/>
</dbReference>
<feature type="binding site" evidence="8">
    <location>
        <position position="148"/>
    </location>
    <ligand>
        <name>Fe cation</name>
        <dbReference type="ChEBI" id="CHEBI:24875"/>
        <label>1</label>
    </ligand>
</feature>
<evidence type="ECO:0000256" key="3">
    <source>
        <dbReference type="ARBA" id="ARBA00022723"/>
    </source>
</evidence>
<keyword evidence="2 8" id="KW-0831">Ubiquinone biosynthesis</keyword>
<evidence type="ECO:0000256" key="8">
    <source>
        <dbReference type="HAMAP-Rule" id="MF_01658"/>
    </source>
</evidence>
<comment type="function">
    <text evidence="8">Catalyzes the hydroxylation of 2-nonaprenyl-3-methyl-6-methoxy-1,4-benzoquinol during ubiquinone biosynthesis.</text>
</comment>
<gene>
    <name evidence="8" type="primary">coq7</name>
    <name evidence="9" type="ORF">ACFMB1_04925</name>
</gene>
<comment type="subcellular location">
    <subcellularLocation>
        <location evidence="8">Cell membrane</location>
        <topology evidence="8">Peripheral membrane protein</topology>
    </subcellularLocation>
</comment>
<feature type="binding site" evidence="8">
    <location>
        <position position="64"/>
    </location>
    <ligand>
        <name>Fe cation</name>
        <dbReference type="ChEBI" id="CHEBI:24875"/>
        <label>2</label>
    </ligand>
</feature>
<keyword evidence="10" id="KW-1185">Reference proteome</keyword>
<dbReference type="EC" id="1.14.99.60" evidence="8"/>
<keyword evidence="5 8" id="KW-0408">Iron</keyword>
<dbReference type="Proteomes" id="UP001596116">
    <property type="component" value="Unassembled WGS sequence"/>
</dbReference>
<evidence type="ECO:0000256" key="6">
    <source>
        <dbReference type="ARBA" id="ARBA00023033"/>
    </source>
</evidence>
<dbReference type="Pfam" id="PF03232">
    <property type="entry name" value="COQ7"/>
    <property type="match status" value="1"/>
</dbReference>
<keyword evidence="8" id="KW-1003">Cell membrane</keyword>
<comment type="catalytic activity">
    <reaction evidence="8">
        <text>a 5-methoxy-2-methyl-3-(all-trans-polyprenyl)benzene-1,4-diol + AH2 + O2 = a 3-demethylubiquinol + A + H2O</text>
        <dbReference type="Rhea" id="RHEA:50908"/>
        <dbReference type="Rhea" id="RHEA-COMP:10859"/>
        <dbReference type="Rhea" id="RHEA-COMP:10914"/>
        <dbReference type="ChEBI" id="CHEBI:13193"/>
        <dbReference type="ChEBI" id="CHEBI:15377"/>
        <dbReference type="ChEBI" id="CHEBI:15379"/>
        <dbReference type="ChEBI" id="CHEBI:17499"/>
        <dbReference type="ChEBI" id="CHEBI:84167"/>
        <dbReference type="ChEBI" id="CHEBI:84422"/>
        <dbReference type="EC" id="1.14.99.60"/>
    </reaction>
</comment>
<sequence>MNNSHSKAPPKPGPKAAQIGDMLRVDHAGEYGAVAIYRGQRAVFDRLPHKARTAALLKDMEEGEHHHLSTFDRLLTERNVRPTLLAPLWNAAGFGLGAATALLGEKAAMACTEAVEDVIEKHYAQQIEDLGEREPELRETVRQFREDELGHKHTAEEEGAREAPGYRLLSRAIRLGCKAAIRVAEKV</sequence>
<evidence type="ECO:0000313" key="10">
    <source>
        <dbReference type="Proteomes" id="UP001596116"/>
    </source>
</evidence>
<evidence type="ECO:0000256" key="4">
    <source>
        <dbReference type="ARBA" id="ARBA00023002"/>
    </source>
</evidence>
<comment type="pathway">
    <text evidence="1 8">Cofactor biosynthesis; ubiquinone biosynthesis.</text>
</comment>
<comment type="similarity">
    <text evidence="8">Belongs to the COQ7 family.</text>
</comment>
<accession>A0ABW1KSK3</accession>
<keyword evidence="4 8" id="KW-0560">Oxidoreductase</keyword>
<dbReference type="InterPro" id="IPR009078">
    <property type="entry name" value="Ferritin-like_SF"/>
</dbReference>
<dbReference type="SUPFAM" id="SSF47240">
    <property type="entry name" value="Ferritin-like"/>
    <property type="match status" value="1"/>
</dbReference>
<comment type="cofactor">
    <cofactor evidence="8">
        <name>Fe cation</name>
        <dbReference type="ChEBI" id="CHEBI:24875"/>
    </cofactor>
    <text evidence="8">Binds 2 iron ions per subunit.</text>
</comment>
<evidence type="ECO:0000256" key="1">
    <source>
        <dbReference type="ARBA" id="ARBA00004749"/>
    </source>
</evidence>
<comment type="caution">
    <text evidence="9">The sequence shown here is derived from an EMBL/GenBank/DDBJ whole genome shotgun (WGS) entry which is preliminary data.</text>
</comment>
<proteinExistence type="inferred from homology"/>
<feature type="binding site" evidence="8">
    <location>
        <position position="116"/>
    </location>
    <ligand>
        <name>Fe cation</name>
        <dbReference type="ChEBI" id="CHEBI:24875"/>
        <label>2</label>
    </ligand>
</feature>
<name>A0ABW1KSK3_9PROT</name>
<feature type="binding site" evidence="8">
    <location>
        <position position="67"/>
    </location>
    <ligand>
        <name>Fe cation</name>
        <dbReference type="ChEBI" id="CHEBI:24875"/>
        <label>1</label>
    </ligand>
</feature>